<evidence type="ECO:0000313" key="2">
    <source>
        <dbReference type="EMBL" id="KAK4426034.1"/>
    </source>
</evidence>
<protein>
    <submittedName>
        <fullName evidence="2">Uncharacterized protein</fullName>
    </submittedName>
</protein>
<feature type="compositionally biased region" description="Basic and acidic residues" evidence="1">
    <location>
        <begin position="10"/>
        <end position="23"/>
    </location>
</feature>
<reference evidence="2" key="2">
    <citation type="journal article" date="2024" name="Plant">
        <title>Genomic evolution and insights into agronomic trait innovations of Sesamum species.</title>
        <authorList>
            <person name="Miao H."/>
            <person name="Wang L."/>
            <person name="Qu L."/>
            <person name="Liu H."/>
            <person name="Sun Y."/>
            <person name="Le M."/>
            <person name="Wang Q."/>
            <person name="Wei S."/>
            <person name="Zheng Y."/>
            <person name="Lin W."/>
            <person name="Duan Y."/>
            <person name="Cao H."/>
            <person name="Xiong S."/>
            <person name="Wang X."/>
            <person name="Wei L."/>
            <person name="Li C."/>
            <person name="Ma Q."/>
            <person name="Ju M."/>
            <person name="Zhao R."/>
            <person name="Li G."/>
            <person name="Mu C."/>
            <person name="Tian Q."/>
            <person name="Mei H."/>
            <person name="Zhang T."/>
            <person name="Gao T."/>
            <person name="Zhang H."/>
        </authorList>
    </citation>
    <scope>NUCLEOTIDE SEQUENCE</scope>
    <source>
        <strain evidence="2">3651</strain>
    </source>
</reference>
<comment type="caution">
    <text evidence="2">The sequence shown here is derived from an EMBL/GenBank/DDBJ whole genome shotgun (WGS) entry which is preliminary data.</text>
</comment>
<gene>
    <name evidence="2" type="ORF">Salat_1371900</name>
</gene>
<dbReference type="EMBL" id="JACGWO010000005">
    <property type="protein sequence ID" value="KAK4426034.1"/>
    <property type="molecule type" value="Genomic_DNA"/>
</dbReference>
<reference evidence="2" key="1">
    <citation type="submission" date="2020-06" db="EMBL/GenBank/DDBJ databases">
        <authorList>
            <person name="Li T."/>
            <person name="Hu X."/>
            <person name="Zhang T."/>
            <person name="Song X."/>
            <person name="Zhang H."/>
            <person name="Dai N."/>
            <person name="Sheng W."/>
            <person name="Hou X."/>
            <person name="Wei L."/>
        </authorList>
    </citation>
    <scope>NUCLEOTIDE SEQUENCE</scope>
    <source>
        <strain evidence="2">3651</strain>
        <tissue evidence="2">Leaf</tissue>
    </source>
</reference>
<evidence type="ECO:0000256" key="1">
    <source>
        <dbReference type="SAM" id="MobiDB-lite"/>
    </source>
</evidence>
<accession>A0AAE2CL80</accession>
<organism evidence="2 3">
    <name type="scientific">Sesamum alatum</name>
    <dbReference type="NCBI Taxonomy" id="300844"/>
    <lineage>
        <taxon>Eukaryota</taxon>
        <taxon>Viridiplantae</taxon>
        <taxon>Streptophyta</taxon>
        <taxon>Embryophyta</taxon>
        <taxon>Tracheophyta</taxon>
        <taxon>Spermatophyta</taxon>
        <taxon>Magnoliopsida</taxon>
        <taxon>eudicotyledons</taxon>
        <taxon>Gunneridae</taxon>
        <taxon>Pentapetalae</taxon>
        <taxon>asterids</taxon>
        <taxon>lamiids</taxon>
        <taxon>Lamiales</taxon>
        <taxon>Pedaliaceae</taxon>
        <taxon>Sesamum</taxon>
    </lineage>
</organism>
<dbReference type="AlphaFoldDB" id="A0AAE2CL80"/>
<feature type="compositionally biased region" description="Basic and acidic residues" evidence="1">
    <location>
        <begin position="112"/>
        <end position="127"/>
    </location>
</feature>
<proteinExistence type="predicted"/>
<keyword evidence="3" id="KW-1185">Reference proteome</keyword>
<name>A0AAE2CL80_9LAMI</name>
<sequence>MFDESVQQETMKETEPNGDKNEKLNTNQNTEKMIVIEDEKEIGKHPSQHLQEDTHSETSPVHINCRGESSKPPENHISKGAETDQEDENDYTPIFNRFQSLEDVADDPFNINKEDQPCEKEDQPCDN</sequence>
<feature type="compositionally biased region" description="Basic and acidic residues" evidence="1">
    <location>
        <begin position="68"/>
        <end position="82"/>
    </location>
</feature>
<feature type="region of interest" description="Disordered" evidence="1">
    <location>
        <begin position="1"/>
        <end position="127"/>
    </location>
</feature>
<feature type="compositionally biased region" description="Basic and acidic residues" evidence="1">
    <location>
        <begin position="34"/>
        <end position="56"/>
    </location>
</feature>
<evidence type="ECO:0000313" key="3">
    <source>
        <dbReference type="Proteomes" id="UP001293254"/>
    </source>
</evidence>
<dbReference type="Proteomes" id="UP001293254">
    <property type="component" value="Unassembled WGS sequence"/>
</dbReference>